<feature type="region of interest" description="Disordered" evidence="1">
    <location>
        <begin position="1"/>
        <end position="27"/>
    </location>
</feature>
<evidence type="ECO:0000313" key="3">
    <source>
        <dbReference type="Proteomes" id="UP000694410"/>
    </source>
</evidence>
<reference evidence="2" key="2">
    <citation type="submission" date="2025-09" db="UniProtKB">
        <authorList>
            <consortium name="Ensembl"/>
        </authorList>
    </citation>
    <scope>IDENTIFICATION</scope>
</reference>
<reference evidence="2" key="1">
    <citation type="submission" date="2025-08" db="UniProtKB">
        <authorList>
            <consortium name="Ensembl"/>
        </authorList>
    </citation>
    <scope>IDENTIFICATION</scope>
</reference>
<dbReference type="Proteomes" id="UP000694410">
    <property type="component" value="Unplaced"/>
</dbReference>
<protein>
    <submittedName>
        <fullName evidence="2">Uncharacterized protein</fullName>
    </submittedName>
</protein>
<accession>A0A8C0VXH3</accession>
<sequence length="74" mass="8002">RGRGRGRGRGREQAVAELPSDHQQAPSAWRCKSQGAAAVLAGAWGCSGNKAQGNLFIFWYQQPALLQPDKKPGR</sequence>
<evidence type="ECO:0000313" key="2">
    <source>
        <dbReference type="Ensembl" id="ENSCCEP00000028174.1"/>
    </source>
</evidence>
<dbReference type="AlphaFoldDB" id="A0A8C0VXH3"/>
<keyword evidence="3" id="KW-1185">Reference proteome</keyword>
<evidence type="ECO:0000256" key="1">
    <source>
        <dbReference type="SAM" id="MobiDB-lite"/>
    </source>
</evidence>
<name>A0A8C0VXH3_CYACU</name>
<proteinExistence type="predicted"/>
<dbReference type="Ensembl" id="ENSCCET00000041589.1">
    <property type="protein sequence ID" value="ENSCCEP00000028174.1"/>
    <property type="gene ID" value="ENSCCEG00000024402.1"/>
</dbReference>
<organism evidence="2 3">
    <name type="scientific">Cyanistes caeruleus</name>
    <name type="common">Eurasian blue tit</name>
    <name type="synonym">Parus caeruleus</name>
    <dbReference type="NCBI Taxonomy" id="156563"/>
    <lineage>
        <taxon>Eukaryota</taxon>
        <taxon>Metazoa</taxon>
        <taxon>Chordata</taxon>
        <taxon>Craniata</taxon>
        <taxon>Vertebrata</taxon>
        <taxon>Euteleostomi</taxon>
        <taxon>Archelosauria</taxon>
        <taxon>Archosauria</taxon>
        <taxon>Dinosauria</taxon>
        <taxon>Saurischia</taxon>
        <taxon>Theropoda</taxon>
        <taxon>Coelurosauria</taxon>
        <taxon>Aves</taxon>
        <taxon>Neognathae</taxon>
        <taxon>Neoaves</taxon>
        <taxon>Telluraves</taxon>
        <taxon>Australaves</taxon>
        <taxon>Passeriformes</taxon>
        <taxon>Paridae</taxon>
        <taxon>Cyanistes</taxon>
    </lineage>
</organism>